<dbReference type="AlphaFoldDB" id="A0A2V3IG20"/>
<proteinExistence type="inferred from homology"/>
<feature type="domain" description="Peptidase S49" evidence="6">
    <location>
        <begin position="154"/>
        <end position="283"/>
    </location>
</feature>
<evidence type="ECO:0000256" key="1">
    <source>
        <dbReference type="ARBA" id="ARBA00008683"/>
    </source>
</evidence>
<feature type="region of interest" description="Disordered" evidence="5">
    <location>
        <begin position="510"/>
        <end position="539"/>
    </location>
</feature>
<dbReference type="PANTHER" id="PTHR33209">
    <property type="entry name" value="PROTEASE 4"/>
    <property type="match status" value="1"/>
</dbReference>
<dbReference type="GO" id="GO:0006508">
    <property type="term" value="P:proteolysis"/>
    <property type="evidence" value="ECO:0007669"/>
    <property type="project" value="UniProtKB-KW"/>
</dbReference>
<keyword evidence="4" id="KW-0720">Serine protease</keyword>
<dbReference type="Gene3D" id="3.90.226.10">
    <property type="entry name" value="2-enoyl-CoA Hydratase, Chain A, domain 1"/>
    <property type="match status" value="2"/>
</dbReference>
<dbReference type="CDD" id="cd07023">
    <property type="entry name" value="S49_Sppa_N_C"/>
    <property type="match status" value="1"/>
</dbReference>
<dbReference type="PANTHER" id="PTHR33209:SF1">
    <property type="entry name" value="PEPTIDASE S49 DOMAIN-CONTAINING PROTEIN"/>
    <property type="match status" value="1"/>
</dbReference>
<dbReference type="EMBL" id="NBIV01000241">
    <property type="protein sequence ID" value="PXF41035.1"/>
    <property type="molecule type" value="Genomic_DNA"/>
</dbReference>
<feature type="domain" description="Peptidase S49" evidence="6">
    <location>
        <begin position="698"/>
        <end position="849"/>
    </location>
</feature>
<evidence type="ECO:0000256" key="5">
    <source>
        <dbReference type="SAM" id="MobiDB-lite"/>
    </source>
</evidence>
<keyword evidence="8" id="KW-1185">Reference proteome</keyword>
<protein>
    <submittedName>
        <fullName evidence="7">Protease 4</fullName>
    </submittedName>
</protein>
<evidence type="ECO:0000256" key="2">
    <source>
        <dbReference type="ARBA" id="ARBA00022670"/>
    </source>
</evidence>
<dbReference type="InterPro" id="IPR047217">
    <property type="entry name" value="S49_SppA_67K_type_N"/>
</dbReference>
<dbReference type="Pfam" id="PF01343">
    <property type="entry name" value="Peptidase_S49"/>
    <property type="match status" value="2"/>
</dbReference>
<dbReference type="GO" id="GO:0008236">
    <property type="term" value="F:serine-type peptidase activity"/>
    <property type="evidence" value="ECO:0007669"/>
    <property type="project" value="UniProtKB-KW"/>
</dbReference>
<name>A0A2V3IG20_9FLOR</name>
<evidence type="ECO:0000313" key="7">
    <source>
        <dbReference type="EMBL" id="PXF41035.1"/>
    </source>
</evidence>
<evidence type="ECO:0000313" key="8">
    <source>
        <dbReference type="Proteomes" id="UP000247409"/>
    </source>
</evidence>
<dbReference type="InterPro" id="IPR004635">
    <property type="entry name" value="Pept_S49_SppA"/>
</dbReference>
<dbReference type="InterPro" id="IPR002142">
    <property type="entry name" value="Peptidase_S49"/>
</dbReference>
<dbReference type="NCBIfam" id="TIGR00706">
    <property type="entry name" value="SppA_dom"/>
    <property type="match status" value="1"/>
</dbReference>
<accession>A0A2V3IG20</accession>
<keyword evidence="2 7" id="KW-0645">Protease</keyword>
<evidence type="ECO:0000256" key="3">
    <source>
        <dbReference type="ARBA" id="ARBA00022801"/>
    </source>
</evidence>
<gene>
    <name evidence="7" type="ORF">BWQ96_09250</name>
</gene>
<evidence type="ECO:0000256" key="4">
    <source>
        <dbReference type="ARBA" id="ARBA00022825"/>
    </source>
</evidence>
<dbReference type="InterPro" id="IPR047272">
    <property type="entry name" value="S49_SppA_C"/>
</dbReference>
<keyword evidence="3" id="KW-0378">Hydrolase</keyword>
<organism evidence="7 8">
    <name type="scientific">Gracilariopsis chorda</name>
    <dbReference type="NCBI Taxonomy" id="448386"/>
    <lineage>
        <taxon>Eukaryota</taxon>
        <taxon>Rhodophyta</taxon>
        <taxon>Florideophyceae</taxon>
        <taxon>Rhodymeniophycidae</taxon>
        <taxon>Gracilariales</taxon>
        <taxon>Gracilariaceae</taxon>
        <taxon>Gracilariopsis</taxon>
    </lineage>
</organism>
<dbReference type="CDD" id="cd07018">
    <property type="entry name" value="S49_SppA_67K_type"/>
    <property type="match status" value="1"/>
</dbReference>
<feature type="compositionally biased region" description="Acidic residues" evidence="5">
    <location>
        <begin position="510"/>
        <end position="523"/>
    </location>
</feature>
<dbReference type="STRING" id="448386.A0A2V3IG20"/>
<dbReference type="Proteomes" id="UP000247409">
    <property type="component" value="Unassembled WGS sequence"/>
</dbReference>
<comment type="similarity">
    <text evidence="1">Belongs to the peptidase S49 family.</text>
</comment>
<dbReference type="InterPro" id="IPR029045">
    <property type="entry name" value="ClpP/crotonase-like_dom_sf"/>
</dbReference>
<comment type="caution">
    <text evidence="7">The sequence shown here is derived from an EMBL/GenBank/DDBJ whole genome shotgun (WGS) entry which is preliminary data.</text>
</comment>
<dbReference type="SUPFAM" id="SSF52096">
    <property type="entry name" value="ClpP/crotonase"/>
    <property type="match status" value="2"/>
</dbReference>
<reference evidence="7 8" key="1">
    <citation type="journal article" date="2018" name="Mol. Biol. Evol.">
        <title>Analysis of the draft genome of the red seaweed Gracilariopsis chorda provides insights into genome size evolution in Rhodophyta.</title>
        <authorList>
            <person name="Lee J."/>
            <person name="Yang E.C."/>
            <person name="Graf L."/>
            <person name="Yang J.H."/>
            <person name="Qiu H."/>
            <person name="Zel Zion U."/>
            <person name="Chan C.X."/>
            <person name="Stephens T.G."/>
            <person name="Weber A.P.M."/>
            <person name="Boo G.H."/>
            <person name="Boo S.M."/>
            <person name="Kim K.M."/>
            <person name="Shin Y."/>
            <person name="Jung M."/>
            <person name="Lee S.J."/>
            <person name="Yim H.S."/>
            <person name="Lee J.H."/>
            <person name="Bhattacharya D."/>
            <person name="Yoon H.S."/>
        </authorList>
    </citation>
    <scope>NUCLEOTIDE SEQUENCE [LARGE SCALE GENOMIC DNA]</scope>
    <source>
        <strain evidence="7 8">SKKU-2015</strain>
        <tissue evidence="7">Whole body</tissue>
    </source>
</reference>
<dbReference type="Gene3D" id="6.20.330.10">
    <property type="match status" value="1"/>
</dbReference>
<evidence type="ECO:0000259" key="6">
    <source>
        <dbReference type="Pfam" id="PF01343"/>
    </source>
</evidence>
<sequence length="1004" mass="112467">MASVSQRFSSLLRSPRLRNIILLIGGYKVYTYIRTDNVIYKRFSGARNRPGQTVIDLDLDSVQIVSNEGRSAFPTTEEIQLPHLISALNSAKQDPRVTGLVVRGISGLQSVGLAEISELRNAIRDFSKSWGGKHTMLHVPEGVGSIGNGTVPLYFASAFSSVHVQPTSSVTVPGISLGTLFFKNMLEKLGLKAKKVARKEFKTAANNFTEDKFTEAHRESTEALLEALMKEIVAEVARGRNLSEKQVLDAIDDGIMNVKEAQQFGLIDEALYRDELPKHMRQRLHASVEAREKVREEAEAEWREAMAELTSVWTKPVENNWYNIWESGGFLSNLHDINFALPCSILFCDDQQDVVEKSTQQEIRALNAHIKWLETCPWEAYADEDQRKNSVYGAIPYISSLLEAEIVVCKNAVKALEGMPKLISSHRDPKDKSTFQWEKEDFDHLVRWSRSVWRAKCMAARIVKTLVSKEDELKRNSRGTPQEQDQSELISQVYRPRLFLVGDQNDYEIEVTQEPEKETEESGDASKKEEQTEVDASSGSEALVAIHKMQQAFMDLQAEEDEEKLLEPFEKINLRYVRLNDYIDTITAEKRATHYKATPWFHFRHSDAIDSSDRSAMLHLQRANHRFAPWRLHNSSRGNYVAIIHINDAISDESADATRAAIRRADKDPFIKATVLRINSPGGSATASDLISRAVEVAKKPVVASMSSVCASGGYFISAPCDKILASNSTITGSIGVIFTTFNTSNLFDNIGITTDRCSRGKYADYFGALSTVTEWSEDFEERVNKMIDSFYADFVSAVSKGRKLDPEETERVAQGRVWAGSDAVKLGLVDEVGGLREAVLAAAELADLTPDMEITAIDYPTTSMLLQDAARRRGLIPSHLDEEGDESISEKKRRRRFWFLPGDNDHGDHEETTKMNTLQNIFGDLTSFAYFPDGMLARILSQIDVFLAAHERSFVKQIVESLIFGGLNILQSRNVEAIEAELQNLKATSGRAAALAPRIDVDE</sequence>
<dbReference type="OrthoDB" id="4010at2759"/>